<dbReference type="AlphaFoldDB" id="A0A396J2R3"/>
<dbReference type="PANTHER" id="PTHR10811">
    <property type="entry name" value="FRINGE-RELATED"/>
    <property type="match status" value="1"/>
</dbReference>
<protein>
    <submittedName>
        <fullName evidence="1">Uncharacterized protein</fullName>
    </submittedName>
</protein>
<accession>A0A396J2R3</accession>
<dbReference type="Gene3D" id="3.90.550.50">
    <property type="match status" value="1"/>
</dbReference>
<dbReference type="EMBL" id="PSQE01000002">
    <property type="protein sequence ID" value="RHN72130.1"/>
    <property type="molecule type" value="Genomic_DNA"/>
</dbReference>
<dbReference type="Proteomes" id="UP000265566">
    <property type="component" value="Chromosome 2"/>
</dbReference>
<dbReference type="Pfam" id="PF04646">
    <property type="entry name" value="DUF604"/>
    <property type="match status" value="1"/>
</dbReference>
<reference evidence="1" key="1">
    <citation type="journal article" date="2018" name="Nat. Plants">
        <title>Whole-genome landscape of Medicago truncatula symbiotic genes.</title>
        <authorList>
            <person name="Pecrix Y."/>
            <person name="Gamas P."/>
            <person name="Carrere S."/>
        </authorList>
    </citation>
    <scope>NUCLEOTIDE SEQUENCE</scope>
    <source>
        <tissue evidence="1">Leaves</tissue>
    </source>
</reference>
<evidence type="ECO:0000313" key="1">
    <source>
        <dbReference type="EMBL" id="RHN72130.1"/>
    </source>
</evidence>
<sequence>MTYGGGGFVISCPLAKELANMQDHCNQSYPTLYCYNDRMQASIVELGFH</sequence>
<name>A0A396J2R3_MEDTR</name>
<dbReference type="InterPro" id="IPR006740">
    <property type="entry name" value="DUF604"/>
</dbReference>
<organism evidence="1">
    <name type="scientific">Medicago truncatula</name>
    <name type="common">Barrel medic</name>
    <name type="synonym">Medicago tribuloides</name>
    <dbReference type="NCBI Taxonomy" id="3880"/>
    <lineage>
        <taxon>Eukaryota</taxon>
        <taxon>Viridiplantae</taxon>
        <taxon>Streptophyta</taxon>
        <taxon>Embryophyta</taxon>
        <taxon>Tracheophyta</taxon>
        <taxon>Spermatophyta</taxon>
        <taxon>Magnoliopsida</taxon>
        <taxon>eudicotyledons</taxon>
        <taxon>Gunneridae</taxon>
        <taxon>Pentapetalae</taxon>
        <taxon>rosids</taxon>
        <taxon>fabids</taxon>
        <taxon>Fabales</taxon>
        <taxon>Fabaceae</taxon>
        <taxon>Papilionoideae</taxon>
        <taxon>50 kb inversion clade</taxon>
        <taxon>NPAAA clade</taxon>
        <taxon>Hologalegina</taxon>
        <taxon>IRL clade</taxon>
        <taxon>Trifolieae</taxon>
        <taxon>Medicago</taxon>
    </lineage>
</organism>
<gene>
    <name evidence="1" type="ORF">MtrunA17_Chr2g0284301</name>
</gene>
<dbReference type="Gramene" id="rna7805">
    <property type="protein sequence ID" value="RHN72130.1"/>
    <property type="gene ID" value="gene7805"/>
</dbReference>
<comment type="caution">
    <text evidence="1">The sequence shown here is derived from an EMBL/GenBank/DDBJ whole genome shotgun (WGS) entry which is preliminary data.</text>
</comment>
<proteinExistence type="predicted"/>